<name>X0WF50_9ZZZZ</name>
<dbReference type="EMBL" id="BARS01020783">
    <property type="protein sequence ID" value="GAG11331.1"/>
    <property type="molecule type" value="Genomic_DNA"/>
</dbReference>
<gene>
    <name evidence="1" type="ORF">S01H1_33472</name>
</gene>
<organism evidence="1">
    <name type="scientific">marine sediment metagenome</name>
    <dbReference type="NCBI Taxonomy" id="412755"/>
    <lineage>
        <taxon>unclassified sequences</taxon>
        <taxon>metagenomes</taxon>
        <taxon>ecological metagenomes</taxon>
    </lineage>
</organism>
<accession>X0WF50</accession>
<reference evidence="1" key="1">
    <citation type="journal article" date="2014" name="Front. Microbiol.">
        <title>High frequency of phylogenetically diverse reductive dehalogenase-homologous genes in deep subseafloor sedimentary metagenomes.</title>
        <authorList>
            <person name="Kawai M."/>
            <person name="Futagami T."/>
            <person name="Toyoda A."/>
            <person name="Takaki Y."/>
            <person name="Nishi S."/>
            <person name="Hori S."/>
            <person name="Arai W."/>
            <person name="Tsubouchi T."/>
            <person name="Morono Y."/>
            <person name="Uchiyama I."/>
            <person name="Ito T."/>
            <person name="Fujiyama A."/>
            <person name="Inagaki F."/>
            <person name="Takami H."/>
        </authorList>
    </citation>
    <scope>NUCLEOTIDE SEQUENCE</scope>
    <source>
        <strain evidence="1">Expedition CK06-06</strain>
    </source>
</reference>
<proteinExistence type="predicted"/>
<sequence length="56" mass="6688">MVRPKVEKRKIKTGITLDPELFDWIQSKIKTKEFSNLTHAVERGLYLLKEKMEKKN</sequence>
<comment type="caution">
    <text evidence="1">The sequence shown here is derived from an EMBL/GenBank/DDBJ whole genome shotgun (WGS) entry which is preliminary data.</text>
</comment>
<dbReference type="AlphaFoldDB" id="X0WF50"/>
<evidence type="ECO:0000313" key="1">
    <source>
        <dbReference type="EMBL" id="GAG11331.1"/>
    </source>
</evidence>
<protein>
    <submittedName>
        <fullName evidence="1">Uncharacterized protein</fullName>
    </submittedName>
</protein>